<reference evidence="2 3" key="1">
    <citation type="journal article" date="2017" name="Curr. Biol.">
        <title>Genome architecture and evolution of a unichromosomal asexual nematode.</title>
        <authorList>
            <person name="Fradin H."/>
            <person name="Zegar C."/>
            <person name="Gutwein M."/>
            <person name="Lucas J."/>
            <person name="Kovtun M."/>
            <person name="Corcoran D."/>
            <person name="Baugh L.R."/>
            <person name="Kiontke K."/>
            <person name="Gunsalus K."/>
            <person name="Fitch D.H."/>
            <person name="Piano F."/>
        </authorList>
    </citation>
    <scope>NUCLEOTIDE SEQUENCE [LARGE SCALE GENOMIC DNA]</scope>
    <source>
        <strain evidence="2">PF1309</strain>
    </source>
</reference>
<keyword evidence="3" id="KW-1185">Reference proteome</keyword>
<gene>
    <name evidence="2" type="ORF">WR25_15551</name>
</gene>
<evidence type="ECO:0000313" key="3">
    <source>
        <dbReference type="Proteomes" id="UP000218231"/>
    </source>
</evidence>
<protein>
    <recommendedName>
        <fullName evidence="1">ApeA N-terminal domain-containing protein</fullName>
    </recommendedName>
</protein>
<organism evidence="2 3">
    <name type="scientific">Diploscapter pachys</name>
    <dbReference type="NCBI Taxonomy" id="2018661"/>
    <lineage>
        <taxon>Eukaryota</taxon>
        <taxon>Metazoa</taxon>
        <taxon>Ecdysozoa</taxon>
        <taxon>Nematoda</taxon>
        <taxon>Chromadorea</taxon>
        <taxon>Rhabditida</taxon>
        <taxon>Rhabditina</taxon>
        <taxon>Rhabditomorpha</taxon>
        <taxon>Rhabditoidea</taxon>
        <taxon>Rhabditidae</taxon>
        <taxon>Diploscapter</taxon>
    </lineage>
</organism>
<sequence length="552" mass="63192">MIQALDFSHEFEFNVEVYHDDHGLFGEGRLTFGGGGLICIQLEHSYDHKITHIAPSTLKARAKDRQHFTLFNCEIANSQIYANYIACGDINSKAGSLQVKYADISDWFMHGQYLDGKLGESLTWKNPTPQLSVKIKTNEEDFTLNTETFSSLERRGENHIIHEHVRFIFERPSGTFAIEEIRDKAFELSTLLSILTATPVSIESVWGSFNSNYPVPIYFPSFKKIGSRFSSGAYWLSCLALRDLLDDNWQSIFERFYASPYRKSTWVRLAGMQRYEGFWEFKILGYVSLLDEYVSTSATIANCKSTKTESKKATKLKEKIKQLSKPLNEDQIKEVQLLIDTIFVASRDLTFLEKYELARSSTNEGILKVINLTDNDFRLIKRIRDKVAHGITPDLQDTSYQELHLIIEKIALLITYWAHIDLGLSPSDFAIFLKRTHNQLQFNPALDKAHLDRITNSAEFINVPASLFERFTSGEYSIINACFTENAHNELKYSAAHKAMYDNWINDHSRSSNRVIDAFGADSVRARSPASLYLECADKHIQLHMAYIIKDA</sequence>
<proteinExistence type="predicted"/>
<feature type="domain" description="ApeA N-terminal" evidence="1">
    <location>
        <begin position="14"/>
        <end position="255"/>
    </location>
</feature>
<evidence type="ECO:0000259" key="1">
    <source>
        <dbReference type="Pfam" id="PF18862"/>
    </source>
</evidence>
<dbReference type="EMBL" id="LIAE01010187">
    <property type="protein sequence ID" value="PAV65874.1"/>
    <property type="molecule type" value="Genomic_DNA"/>
</dbReference>
<comment type="caution">
    <text evidence="2">The sequence shown here is derived from an EMBL/GenBank/DDBJ whole genome shotgun (WGS) entry which is preliminary data.</text>
</comment>
<accession>A0A2A2JW23</accession>
<evidence type="ECO:0000313" key="2">
    <source>
        <dbReference type="EMBL" id="PAV65874.1"/>
    </source>
</evidence>
<dbReference type="AlphaFoldDB" id="A0A2A2JW23"/>
<dbReference type="InterPro" id="IPR041223">
    <property type="entry name" value="ApeA_NTD"/>
</dbReference>
<dbReference type="Pfam" id="PF18862">
    <property type="entry name" value="ApeA_NTD1"/>
    <property type="match status" value="1"/>
</dbReference>
<name>A0A2A2JW23_9BILA</name>
<dbReference type="Proteomes" id="UP000218231">
    <property type="component" value="Unassembled WGS sequence"/>
</dbReference>